<evidence type="ECO:0000313" key="2">
    <source>
        <dbReference type="Proteomes" id="UP000604046"/>
    </source>
</evidence>
<dbReference type="EMBL" id="CAJNDS010002743">
    <property type="protein sequence ID" value="CAE7581263.1"/>
    <property type="molecule type" value="Genomic_DNA"/>
</dbReference>
<evidence type="ECO:0000313" key="1">
    <source>
        <dbReference type="EMBL" id="CAE7581263.1"/>
    </source>
</evidence>
<comment type="caution">
    <text evidence="1">The sequence shown here is derived from an EMBL/GenBank/DDBJ whole genome shotgun (WGS) entry which is preliminary data.</text>
</comment>
<sequence length="112" mass="12269">MAGLSTNGCERSIARVLAPSVGFKELNALQECRASPLGPLRQQKAGEKQEQLPRAVLHWCIASVRCFLHGAPNTGKGLTNSRATQCSVWTGTWNSAQRITEVNLVQARKRRV</sequence>
<reference evidence="1" key="1">
    <citation type="submission" date="2021-02" db="EMBL/GenBank/DDBJ databases">
        <authorList>
            <person name="Dougan E. K."/>
            <person name="Rhodes N."/>
            <person name="Thang M."/>
            <person name="Chan C."/>
        </authorList>
    </citation>
    <scope>NUCLEOTIDE SEQUENCE</scope>
</reference>
<name>A0A812UJF5_9DINO</name>
<dbReference type="AlphaFoldDB" id="A0A812UJF5"/>
<dbReference type="Proteomes" id="UP000604046">
    <property type="component" value="Unassembled WGS sequence"/>
</dbReference>
<keyword evidence="2" id="KW-1185">Reference proteome</keyword>
<organism evidence="1 2">
    <name type="scientific">Symbiodinium natans</name>
    <dbReference type="NCBI Taxonomy" id="878477"/>
    <lineage>
        <taxon>Eukaryota</taxon>
        <taxon>Sar</taxon>
        <taxon>Alveolata</taxon>
        <taxon>Dinophyceae</taxon>
        <taxon>Suessiales</taxon>
        <taxon>Symbiodiniaceae</taxon>
        <taxon>Symbiodinium</taxon>
    </lineage>
</organism>
<protein>
    <submittedName>
        <fullName evidence="1">Uncharacterized protein</fullName>
    </submittedName>
</protein>
<gene>
    <name evidence="1" type="ORF">SNAT2548_LOCUS33161</name>
</gene>
<proteinExistence type="predicted"/>
<accession>A0A812UJF5</accession>